<protein>
    <submittedName>
        <fullName evidence="3">Retrotransposon protein, putative, ty1-copia subclass</fullName>
    </submittedName>
</protein>
<name>A0ABQ4ZRG4_9ASTR</name>
<evidence type="ECO:0000313" key="4">
    <source>
        <dbReference type="Proteomes" id="UP001151760"/>
    </source>
</evidence>
<organism evidence="3 4">
    <name type="scientific">Tanacetum coccineum</name>
    <dbReference type="NCBI Taxonomy" id="301880"/>
    <lineage>
        <taxon>Eukaryota</taxon>
        <taxon>Viridiplantae</taxon>
        <taxon>Streptophyta</taxon>
        <taxon>Embryophyta</taxon>
        <taxon>Tracheophyta</taxon>
        <taxon>Spermatophyta</taxon>
        <taxon>Magnoliopsida</taxon>
        <taxon>eudicotyledons</taxon>
        <taxon>Gunneridae</taxon>
        <taxon>Pentapetalae</taxon>
        <taxon>asterids</taxon>
        <taxon>campanulids</taxon>
        <taxon>Asterales</taxon>
        <taxon>Asteraceae</taxon>
        <taxon>Asteroideae</taxon>
        <taxon>Anthemideae</taxon>
        <taxon>Anthemidinae</taxon>
        <taxon>Tanacetum</taxon>
    </lineage>
</organism>
<reference evidence="3" key="2">
    <citation type="submission" date="2022-01" db="EMBL/GenBank/DDBJ databases">
        <authorList>
            <person name="Yamashiro T."/>
            <person name="Shiraishi A."/>
            <person name="Satake H."/>
            <person name="Nakayama K."/>
        </authorList>
    </citation>
    <scope>NUCLEOTIDE SEQUENCE</scope>
</reference>
<sequence>MKRGFLSQKGSGGGRGVKEKNMVVAAKDFISPSEGFKFSYSIYTGENGVDVVVPVKSIRAISERFANTAYGFFLRKRVAYLVVANYVRNTWGEYILVKSMLNSSTGLFSFQFSSMDGLNAMLENGPWFIRNPPLILKKWNPYVNLLKEDVGNVPVWVKLHGVPVTAFNEDGLSSIATKLGTLLMLDSYTSDMCLQSWGRSRYARAMIELRVDVELKDTIVVAMSKIAEEGFYTCTIRVEYKWKPSRCACCKVFGHIQEECPKNIGSGEAKNLKKPSQTPRGVPVGPKVGFKPTKEYRPISKKPTANTSGNKKKCVEPTKEVRNSNPFDVFNSIVNDVELGSNGRTSNLASNGANFSGSLFWIVETSSTSTTPIVDNIGKLEKLIIDGKVTLVDNDGKPLKKVDYPGVHDSADEVESVDNDIARSMASKRVGFGAKSLLEQCSDSYGNGDYDEYP</sequence>
<dbReference type="Proteomes" id="UP001151760">
    <property type="component" value="Unassembled WGS sequence"/>
</dbReference>
<dbReference type="InterPro" id="IPR040256">
    <property type="entry name" value="At4g02000-like"/>
</dbReference>
<feature type="domain" description="DUF4283" evidence="2">
    <location>
        <begin position="63"/>
        <end position="145"/>
    </location>
</feature>
<proteinExistence type="predicted"/>
<evidence type="ECO:0000313" key="3">
    <source>
        <dbReference type="EMBL" id="GJS91615.1"/>
    </source>
</evidence>
<dbReference type="Pfam" id="PF14111">
    <property type="entry name" value="DUF4283"/>
    <property type="match status" value="1"/>
</dbReference>
<dbReference type="PANTHER" id="PTHR31286">
    <property type="entry name" value="GLYCINE-RICH CELL WALL STRUCTURAL PROTEIN 1.8-LIKE"/>
    <property type="match status" value="1"/>
</dbReference>
<evidence type="ECO:0000256" key="1">
    <source>
        <dbReference type="SAM" id="MobiDB-lite"/>
    </source>
</evidence>
<keyword evidence="4" id="KW-1185">Reference proteome</keyword>
<accession>A0ABQ4ZRG4</accession>
<dbReference type="PANTHER" id="PTHR31286:SF99">
    <property type="entry name" value="DUF4283 DOMAIN-CONTAINING PROTEIN"/>
    <property type="match status" value="1"/>
</dbReference>
<reference evidence="3" key="1">
    <citation type="journal article" date="2022" name="Int. J. Mol. Sci.">
        <title>Draft Genome of Tanacetum Coccineum: Genomic Comparison of Closely Related Tanacetum-Family Plants.</title>
        <authorList>
            <person name="Yamashiro T."/>
            <person name="Shiraishi A."/>
            <person name="Nakayama K."/>
            <person name="Satake H."/>
        </authorList>
    </citation>
    <scope>NUCLEOTIDE SEQUENCE</scope>
</reference>
<feature type="region of interest" description="Disordered" evidence="1">
    <location>
        <begin position="264"/>
        <end position="318"/>
    </location>
</feature>
<evidence type="ECO:0000259" key="2">
    <source>
        <dbReference type="Pfam" id="PF14111"/>
    </source>
</evidence>
<comment type="caution">
    <text evidence="3">The sequence shown here is derived from an EMBL/GenBank/DDBJ whole genome shotgun (WGS) entry which is preliminary data.</text>
</comment>
<dbReference type="InterPro" id="IPR025558">
    <property type="entry name" value="DUF4283"/>
</dbReference>
<gene>
    <name evidence="3" type="ORF">Tco_0774251</name>
</gene>
<dbReference type="EMBL" id="BQNB010011520">
    <property type="protein sequence ID" value="GJS91615.1"/>
    <property type="molecule type" value="Genomic_DNA"/>
</dbReference>